<reference evidence="2 3" key="1">
    <citation type="submission" date="2018-11" db="EMBL/GenBank/DDBJ databases">
        <authorList>
            <consortium name="Pathogen Informatics"/>
        </authorList>
    </citation>
    <scope>NUCLEOTIDE SEQUENCE [LARGE SCALE GENOMIC DNA]</scope>
</reference>
<feature type="region of interest" description="Disordered" evidence="1">
    <location>
        <begin position="282"/>
        <end position="307"/>
    </location>
</feature>
<dbReference type="AlphaFoldDB" id="A0A3P6T240"/>
<protein>
    <submittedName>
        <fullName evidence="2">Uncharacterized protein</fullName>
    </submittedName>
</protein>
<feature type="compositionally biased region" description="Polar residues" evidence="1">
    <location>
        <begin position="408"/>
        <end position="420"/>
    </location>
</feature>
<feature type="compositionally biased region" description="Low complexity" evidence="1">
    <location>
        <begin position="423"/>
        <end position="440"/>
    </location>
</feature>
<organism evidence="2 3">
    <name type="scientific">Dibothriocephalus latus</name>
    <name type="common">Fish tapeworm</name>
    <name type="synonym">Diphyllobothrium latum</name>
    <dbReference type="NCBI Taxonomy" id="60516"/>
    <lineage>
        <taxon>Eukaryota</taxon>
        <taxon>Metazoa</taxon>
        <taxon>Spiralia</taxon>
        <taxon>Lophotrochozoa</taxon>
        <taxon>Platyhelminthes</taxon>
        <taxon>Cestoda</taxon>
        <taxon>Eucestoda</taxon>
        <taxon>Diphyllobothriidea</taxon>
        <taxon>Diphyllobothriidae</taxon>
        <taxon>Dibothriocephalus</taxon>
    </lineage>
</organism>
<gene>
    <name evidence="2" type="ORF">DILT_LOCUS3283</name>
</gene>
<feature type="region of interest" description="Disordered" evidence="1">
    <location>
        <begin position="122"/>
        <end position="142"/>
    </location>
</feature>
<name>A0A3P6T240_DIBLA</name>
<evidence type="ECO:0000313" key="2">
    <source>
        <dbReference type="EMBL" id="VDK81866.1"/>
    </source>
</evidence>
<feature type="region of interest" description="Disordered" evidence="1">
    <location>
        <begin position="398"/>
        <end position="442"/>
    </location>
</feature>
<evidence type="ECO:0000256" key="1">
    <source>
        <dbReference type="SAM" id="MobiDB-lite"/>
    </source>
</evidence>
<dbReference type="Proteomes" id="UP000281553">
    <property type="component" value="Unassembled WGS sequence"/>
</dbReference>
<evidence type="ECO:0000313" key="3">
    <source>
        <dbReference type="Proteomes" id="UP000281553"/>
    </source>
</evidence>
<proteinExistence type="predicted"/>
<keyword evidence="3" id="KW-1185">Reference proteome</keyword>
<sequence length="802" mass="85604">MQITIFDFKGSEPDESRCKKRLELFPATTLQAFGASNSNADVVGESGRLRLLTMSGDRVPSELARRASELLAEAEDSAHVDDNGSRAAVDRTVRARRLPFPPHLNNPPPASSVLRVANSLSAGGDGVRPQQKGVPCSTQAQSTPIGTFTHAVRDRPSDANTVTNKIRVTDYNNGFGVGCLSSSLTRGAHTVADSKQQKAMQAAAANATGPTVRHPISNDRINPPHSGENADHNAHRKYLTSLSARNHAHFSSRADPCTQEALCKARISANRTRRLLNLEAVGDPAAGDSESPFTPSTDDETLGTLPGGDDDRWFCLEASSDEVGSADKEAAVVSDQFEPDPLRFMSVYRQKCRLAAPALDATAHMPCKPNAEVPTGDATMTPEVAIPRPISRTVVDATANHNHRDSESITSTALDGTTRTKSSHNSSARSTLSTSNSQSAGGAKHIFVGSLPTAPTGPPRLTAAALGLSLTANVNRLDALAASIEQLQGMESLRQLSLAQAESVSLAQLIQCGQVKESFGINQPASTNRQPSELITSNQNHRTVKEEDPRSVDLQTRKPVAVVSSSCGSSQNESSAAVISTSISARNTSNTSSSRIVEITHTTRPSSAQDSTLRTSSANASLVLDSDVGAVSEAIQSVADVSNYQLDPGISVRTSRQTSVLPQEAEPQIVKSQLTHHVFPKALDRPSLADKSLNTTNDRLTAIEALDQPAGETSKTAKAEKAVDASDFGGQILRLDSEDYKGLYKLRAEELKRRKHKAQLVMLLSERLALQESEVVQLESKALQVTHHLVSHADNSLLLLSM</sequence>
<accession>A0A3P6T240</accession>
<dbReference type="OrthoDB" id="306254at2759"/>
<dbReference type="EMBL" id="UYRU01043410">
    <property type="protein sequence ID" value="VDK81866.1"/>
    <property type="molecule type" value="Genomic_DNA"/>
</dbReference>